<dbReference type="AlphaFoldDB" id="A0A183I549"/>
<reference evidence="4" key="1">
    <citation type="submission" date="2016-06" db="UniProtKB">
        <authorList>
            <consortium name="WormBaseParasite"/>
        </authorList>
    </citation>
    <scope>IDENTIFICATION</scope>
</reference>
<proteinExistence type="predicted"/>
<organism evidence="4">
    <name type="scientific">Onchocerca flexuosa</name>
    <dbReference type="NCBI Taxonomy" id="387005"/>
    <lineage>
        <taxon>Eukaryota</taxon>
        <taxon>Metazoa</taxon>
        <taxon>Ecdysozoa</taxon>
        <taxon>Nematoda</taxon>
        <taxon>Chromadorea</taxon>
        <taxon>Rhabditida</taxon>
        <taxon>Spirurina</taxon>
        <taxon>Spiruromorpha</taxon>
        <taxon>Filarioidea</taxon>
        <taxon>Onchocercidae</taxon>
        <taxon>Onchocerca</taxon>
    </lineage>
</organism>
<name>A0A183I549_9BILA</name>
<evidence type="ECO:0000313" key="2">
    <source>
        <dbReference type="EMBL" id="VDP19274.1"/>
    </source>
</evidence>
<accession>A0A183I549</accession>
<feature type="region of interest" description="Disordered" evidence="1">
    <location>
        <begin position="1"/>
        <end position="122"/>
    </location>
</feature>
<dbReference type="Proteomes" id="UP000267606">
    <property type="component" value="Unassembled WGS sequence"/>
</dbReference>
<sequence>MRSVTTRREKDGRYHDDGRLITNGSLSNGRYGSSLSDSLRRGELRYNPNGDIREVHHSSSGRDVYDSGSGVNYDGDYHRSSSFRRGSQQNGGPFIEFPPTLPRDRDAPIPPPHRGRAPSDDFYRPIIKSRSYADWDEGRGFSQSIRRRNDDMARLENEFRDSLLMPLPNMSNNTGGNMYERDHRHEQIPGGFETYDREVKSNSGRRINKDGNPTDYK</sequence>
<feature type="compositionally biased region" description="Basic and acidic residues" evidence="1">
    <location>
        <begin position="1"/>
        <end position="19"/>
    </location>
</feature>
<gene>
    <name evidence="2" type="ORF">OFLC_LOCUS14860</name>
</gene>
<feature type="region of interest" description="Disordered" evidence="1">
    <location>
        <begin position="188"/>
        <end position="217"/>
    </location>
</feature>
<protein>
    <submittedName>
        <fullName evidence="4">Translation initiation factor IF-2</fullName>
    </submittedName>
</protein>
<dbReference type="EMBL" id="UZAJ01041293">
    <property type="protein sequence ID" value="VDP19274.1"/>
    <property type="molecule type" value="Genomic_DNA"/>
</dbReference>
<feature type="compositionally biased region" description="Polar residues" evidence="1">
    <location>
        <begin position="22"/>
        <end position="37"/>
    </location>
</feature>
<evidence type="ECO:0000256" key="1">
    <source>
        <dbReference type="SAM" id="MobiDB-lite"/>
    </source>
</evidence>
<dbReference type="WBParaSite" id="OFLC_0001487201-mRNA-1">
    <property type="protein sequence ID" value="OFLC_0001487201-mRNA-1"/>
    <property type="gene ID" value="OFLC_0001487201"/>
</dbReference>
<keyword evidence="3" id="KW-1185">Reference proteome</keyword>
<evidence type="ECO:0000313" key="3">
    <source>
        <dbReference type="Proteomes" id="UP000267606"/>
    </source>
</evidence>
<reference evidence="2 3" key="2">
    <citation type="submission" date="2018-11" db="EMBL/GenBank/DDBJ databases">
        <authorList>
            <consortium name="Pathogen Informatics"/>
        </authorList>
    </citation>
    <scope>NUCLEOTIDE SEQUENCE [LARGE SCALE GENOMIC DNA]</scope>
</reference>
<evidence type="ECO:0000313" key="4">
    <source>
        <dbReference type="WBParaSite" id="OFLC_0001487201-mRNA-1"/>
    </source>
</evidence>